<accession>A0ABW9E4U4</accession>
<gene>
    <name evidence="1" type="ORF">PQQ63_38830</name>
</gene>
<dbReference type="RefSeq" id="WP_408242434.1">
    <property type="nucleotide sequence ID" value="NZ_JAQQCF010000105.1"/>
</dbReference>
<name>A0ABW9E4U4_9BURK</name>
<comment type="caution">
    <text evidence="1">The sequence shown here is derived from an EMBL/GenBank/DDBJ whole genome shotgun (WGS) entry which is preliminary data.</text>
</comment>
<feature type="non-terminal residue" evidence="1">
    <location>
        <position position="67"/>
    </location>
</feature>
<protein>
    <submittedName>
        <fullName evidence="1">Uncharacterized protein</fullName>
    </submittedName>
</protein>
<proteinExistence type="predicted"/>
<evidence type="ECO:0000313" key="2">
    <source>
        <dbReference type="Proteomes" id="UP001629432"/>
    </source>
</evidence>
<organism evidence="1 2">
    <name type="scientific">Paraburkholderia metrosideri</name>
    <dbReference type="NCBI Taxonomy" id="580937"/>
    <lineage>
        <taxon>Bacteria</taxon>
        <taxon>Pseudomonadati</taxon>
        <taxon>Pseudomonadota</taxon>
        <taxon>Betaproteobacteria</taxon>
        <taxon>Burkholderiales</taxon>
        <taxon>Burkholderiaceae</taxon>
        <taxon>Paraburkholderia</taxon>
    </lineage>
</organism>
<sequence length="67" mass="7126">MFIEVEGYTHGVSAVIRSVTELQHDGGDTSSIGLDGKGLQGYGCGERRYRQGRPIEDVSGNLGWAAA</sequence>
<reference evidence="1 2" key="1">
    <citation type="journal article" date="2024" name="Chem. Sci.">
        <title>Discovery of megapolipeptins by genome mining of a Burkholderiales bacteria collection.</title>
        <authorList>
            <person name="Paulo B.S."/>
            <person name="Recchia M.J.J."/>
            <person name="Lee S."/>
            <person name="Fergusson C.H."/>
            <person name="Romanowski S.B."/>
            <person name="Hernandez A."/>
            <person name="Krull N."/>
            <person name="Liu D.Y."/>
            <person name="Cavanagh H."/>
            <person name="Bos A."/>
            <person name="Gray C.A."/>
            <person name="Murphy B.T."/>
            <person name="Linington R.G."/>
            <person name="Eustaquio A.S."/>
        </authorList>
    </citation>
    <scope>NUCLEOTIDE SEQUENCE [LARGE SCALE GENOMIC DNA]</scope>
    <source>
        <strain evidence="1 2">RL17-338-BIC-A</strain>
    </source>
</reference>
<dbReference type="Proteomes" id="UP001629432">
    <property type="component" value="Unassembled WGS sequence"/>
</dbReference>
<keyword evidence="2" id="KW-1185">Reference proteome</keyword>
<evidence type="ECO:0000313" key="1">
    <source>
        <dbReference type="EMBL" id="MFM0642625.1"/>
    </source>
</evidence>
<dbReference type="EMBL" id="JAQQCF010000105">
    <property type="protein sequence ID" value="MFM0642625.1"/>
    <property type="molecule type" value="Genomic_DNA"/>
</dbReference>